<feature type="transmembrane region" description="Helical" evidence="1">
    <location>
        <begin position="73"/>
        <end position="92"/>
    </location>
</feature>
<dbReference type="EMBL" id="CAHIKZ030000312">
    <property type="protein sequence ID" value="CAE1167964.1"/>
    <property type="molecule type" value="Genomic_DNA"/>
</dbReference>
<dbReference type="AlphaFoldDB" id="A0A812B5U5"/>
<name>A0A812B5U5_ACAPH</name>
<reference evidence="2" key="1">
    <citation type="submission" date="2021-01" db="EMBL/GenBank/DDBJ databases">
        <authorList>
            <person name="Li R."/>
            <person name="Bekaert M."/>
        </authorList>
    </citation>
    <scope>NUCLEOTIDE SEQUENCE</scope>
    <source>
        <strain evidence="2">Farmed</strain>
    </source>
</reference>
<evidence type="ECO:0000256" key="1">
    <source>
        <dbReference type="SAM" id="Phobius"/>
    </source>
</evidence>
<sequence>MNVEKMVSLYNLYLHSFHRSVNSSISLPSFFHFHSSFSSFHSLFFLLSFLFLHLSVLSTLHPSSFQFSFIQSFHLYILSFIPSIFPSFQSFLPATSLLISNPLFLIHSSFSSFRSLSFHFFSPFSFNPSNLSILPIFPSVKPSVLQAISVLLHSILPSLYFPSNPFIFLILPSLHPFFLQSVYNFIFFHPFRYLSFNPSIFTFFLLFLLSLHPSNSSFLQYLFLLSNLPSFNSLFYQSFHYLSFLISFLVLSILPSFRPSNPSVFKTSRPSLLQYVYIFFLHSFLLLLDFTK</sequence>
<protein>
    <submittedName>
        <fullName evidence="2">Uncharacterized protein</fullName>
    </submittedName>
</protein>
<keyword evidence="3" id="KW-1185">Reference proteome</keyword>
<organism evidence="2 3">
    <name type="scientific">Acanthosepion pharaonis</name>
    <name type="common">Pharaoh cuttlefish</name>
    <name type="synonym">Sepia pharaonis</name>
    <dbReference type="NCBI Taxonomy" id="158019"/>
    <lineage>
        <taxon>Eukaryota</taxon>
        <taxon>Metazoa</taxon>
        <taxon>Spiralia</taxon>
        <taxon>Lophotrochozoa</taxon>
        <taxon>Mollusca</taxon>
        <taxon>Cephalopoda</taxon>
        <taxon>Coleoidea</taxon>
        <taxon>Decapodiformes</taxon>
        <taxon>Sepiida</taxon>
        <taxon>Sepiina</taxon>
        <taxon>Sepiidae</taxon>
        <taxon>Acanthosepion</taxon>
    </lineage>
</organism>
<evidence type="ECO:0000313" key="2">
    <source>
        <dbReference type="EMBL" id="CAE1167964.1"/>
    </source>
</evidence>
<feature type="transmembrane region" description="Helical" evidence="1">
    <location>
        <begin position="40"/>
        <end position="61"/>
    </location>
</feature>
<evidence type="ECO:0000313" key="3">
    <source>
        <dbReference type="Proteomes" id="UP000597762"/>
    </source>
</evidence>
<accession>A0A812B5U5</accession>
<comment type="caution">
    <text evidence="2">The sequence shown here is derived from an EMBL/GenBank/DDBJ whole genome shotgun (WGS) entry which is preliminary data.</text>
</comment>
<feature type="transmembrane region" description="Helical" evidence="1">
    <location>
        <begin position="275"/>
        <end position="291"/>
    </location>
</feature>
<feature type="transmembrane region" description="Helical" evidence="1">
    <location>
        <begin position="234"/>
        <end position="254"/>
    </location>
</feature>
<keyword evidence="1" id="KW-0812">Transmembrane</keyword>
<keyword evidence="1" id="KW-1133">Transmembrane helix</keyword>
<dbReference type="Proteomes" id="UP000597762">
    <property type="component" value="Unassembled WGS sequence"/>
</dbReference>
<feature type="transmembrane region" description="Helical" evidence="1">
    <location>
        <begin position="193"/>
        <end position="214"/>
    </location>
</feature>
<feature type="transmembrane region" description="Helical" evidence="1">
    <location>
        <begin position="166"/>
        <end position="186"/>
    </location>
</feature>
<keyword evidence="1" id="KW-0472">Membrane</keyword>
<proteinExistence type="predicted"/>
<gene>
    <name evidence="2" type="ORF">SPHA_9732</name>
</gene>